<accession>X0XFQ9</accession>
<feature type="non-terminal residue" evidence="1">
    <location>
        <position position="80"/>
    </location>
</feature>
<feature type="non-terminal residue" evidence="1">
    <location>
        <position position="1"/>
    </location>
</feature>
<name>X0XFQ9_9ZZZZ</name>
<evidence type="ECO:0000313" key="1">
    <source>
        <dbReference type="EMBL" id="GAG42004.1"/>
    </source>
</evidence>
<sequence length="80" mass="9401">YDYEWESSNIPVSAEVNLPVTGDYWYIRMHKYNVSEGEFSEIDTVMSIPEFDRLVDSLLSDFRADASLSDWYISIHWVLS</sequence>
<gene>
    <name evidence="1" type="ORF">S01H1_85589</name>
</gene>
<dbReference type="AlphaFoldDB" id="X0XFQ9"/>
<proteinExistence type="predicted"/>
<dbReference type="EMBL" id="BARS01058846">
    <property type="protein sequence ID" value="GAG42004.1"/>
    <property type="molecule type" value="Genomic_DNA"/>
</dbReference>
<organism evidence="1">
    <name type="scientific">marine sediment metagenome</name>
    <dbReference type="NCBI Taxonomy" id="412755"/>
    <lineage>
        <taxon>unclassified sequences</taxon>
        <taxon>metagenomes</taxon>
        <taxon>ecological metagenomes</taxon>
    </lineage>
</organism>
<comment type="caution">
    <text evidence="1">The sequence shown here is derived from an EMBL/GenBank/DDBJ whole genome shotgun (WGS) entry which is preliminary data.</text>
</comment>
<reference evidence="1" key="1">
    <citation type="journal article" date="2014" name="Front. Microbiol.">
        <title>High frequency of phylogenetically diverse reductive dehalogenase-homologous genes in deep subseafloor sedimentary metagenomes.</title>
        <authorList>
            <person name="Kawai M."/>
            <person name="Futagami T."/>
            <person name="Toyoda A."/>
            <person name="Takaki Y."/>
            <person name="Nishi S."/>
            <person name="Hori S."/>
            <person name="Arai W."/>
            <person name="Tsubouchi T."/>
            <person name="Morono Y."/>
            <person name="Uchiyama I."/>
            <person name="Ito T."/>
            <person name="Fujiyama A."/>
            <person name="Inagaki F."/>
            <person name="Takami H."/>
        </authorList>
    </citation>
    <scope>NUCLEOTIDE SEQUENCE</scope>
    <source>
        <strain evidence="1">Expedition CK06-06</strain>
    </source>
</reference>
<protein>
    <submittedName>
        <fullName evidence="1">Uncharacterized protein</fullName>
    </submittedName>
</protein>